<dbReference type="EMBL" id="CP022388">
    <property type="protein sequence ID" value="ATA91568.1"/>
    <property type="molecule type" value="Genomic_DNA"/>
</dbReference>
<proteinExistence type="predicted"/>
<feature type="signal peptide" evidence="1">
    <location>
        <begin position="1"/>
        <end position="20"/>
    </location>
</feature>
<name>A0A250G5H3_9FLAO</name>
<dbReference type="RefSeq" id="WP_095917042.1">
    <property type="nucleotide sequence ID" value="NZ_CP022388.1"/>
</dbReference>
<keyword evidence="1" id="KW-0732">Signal</keyword>
<evidence type="ECO:0000256" key="1">
    <source>
        <dbReference type="SAM" id="SignalP"/>
    </source>
</evidence>
<evidence type="ECO:0000313" key="2">
    <source>
        <dbReference type="EMBL" id="ATA91568.1"/>
    </source>
</evidence>
<accession>A0A250G5H3</accession>
<feature type="chain" id="PRO_5012467991" evidence="1">
    <location>
        <begin position="21"/>
        <end position="209"/>
    </location>
</feature>
<dbReference type="Proteomes" id="UP000243136">
    <property type="component" value="Chromosome"/>
</dbReference>
<reference evidence="3" key="1">
    <citation type="submission" date="2017-06" db="EMBL/GenBank/DDBJ databases">
        <title>Capnocytophaga spp. assemblies.</title>
        <authorList>
            <person name="Gulvik C.A."/>
        </authorList>
    </citation>
    <scope>NUCLEOTIDE SEQUENCE [LARGE SCALE GENOMIC DNA]</scope>
    <source>
        <strain evidence="3">H5594</strain>
    </source>
</reference>
<gene>
    <name evidence="2" type="ORF">CGC56_04920</name>
</gene>
<organism evidence="2 3">
    <name type="scientific">Capnocytophaga canimorsus</name>
    <dbReference type="NCBI Taxonomy" id="28188"/>
    <lineage>
        <taxon>Bacteria</taxon>
        <taxon>Pseudomonadati</taxon>
        <taxon>Bacteroidota</taxon>
        <taxon>Flavobacteriia</taxon>
        <taxon>Flavobacteriales</taxon>
        <taxon>Flavobacteriaceae</taxon>
        <taxon>Capnocytophaga</taxon>
    </lineage>
</organism>
<dbReference type="AlphaFoldDB" id="A0A250G5H3"/>
<sequence length="209" mass="24651">MSKIVNLVLFLIIGINIASAQKTDVERMKLKGNPKIVKQVDTDGMYCEYHFDKKGIITKITYTKEGVTDSKTFEYEYDKKGSPVKEYAYYQNELRYYFVNVFDEKGNKINMEEYTSDGKLLSITDHKYDKQNNIIEIETTSTKDLPSEKYRLEYNAQNHVIAIYTEQSAEPISTFVYKYDTSGNWCQKEQFDYYGELRNTTTRTIEYYH</sequence>
<evidence type="ECO:0000313" key="3">
    <source>
        <dbReference type="Proteomes" id="UP000243136"/>
    </source>
</evidence>
<dbReference type="Gene3D" id="2.180.10.10">
    <property type="entry name" value="RHS repeat-associated core"/>
    <property type="match status" value="1"/>
</dbReference>
<protein>
    <submittedName>
        <fullName evidence="2">Uncharacterized protein</fullName>
    </submittedName>
</protein>